<keyword evidence="9" id="KW-0819">tRNA processing</keyword>
<evidence type="ECO:0000256" key="1">
    <source>
        <dbReference type="ARBA" id="ARBA00000109"/>
    </source>
</evidence>
<dbReference type="AlphaFoldDB" id="A0A0D6PDK9"/>
<evidence type="ECO:0000256" key="3">
    <source>
        <dbReference type="ARBA" id="ARBA00022552"/>
    </source>
</evidence>
<organism evidence="12 13">
    <name type="scientific">Acidocella aminolytica 101 = DSM 11237</name>
    <dbReference type="NCBI Taxonomy" id="1120923"/>
    <lineage>
        <taxon>Bacteria</taxon>
        <taxon>Pseudomonadati</taxon>
        <taxon>Pseudomonadota</taxon>
        <taxon>Alphaproteobacteria</taxon>
        <taxon>Acetobacterales</taxon>
        <taxon>Acidocellaceae</taxon>
        <taxon>Acidocella</taxon>
    </lineage>
</organism>
<keyword evidence="8 9" id="KW-0694">RNA-binding</keyword>
<dbReference type="EMBL" id="BANC01000020">
    <property type="protein sequence ID" value="GAN79283.1"/>
    <property type="molecule type" value="Genomic_DNA"/>
</dbReference>
<feature type="domain" description="DRBM" evidence="10">
    <location>
        <begin position="155"/>
        <end position="223"/>
    </location>
</feature>
<keyword evidence="9" id="KW-0479">Metal-binding</keyword>
<dbReference type="CDD" id="cd00593">
    <property type="entry name" value="RIBOc"/>
    <property type="match status" value="1"/>
</dbReference>
<dbReference type="CDD" id="cd10845">
    <property type="entry name" value="DSRM_RNAse_III_family"/>
    <property type="match status" value="1"/>
</dbReference>
<keyword evidence="5 9" id="KW-0540">Nuclease</keyword>
<dbReference type="Pfam" id="PF00035">
    <property type="entry name" value="dsrm"/>
    <property type="match status" value="1"/>
</dbReference>
<dbReference type="PANTHER" id="PTHR11207">
    <property type="entry name" value="RIBONUCLEASE III"/>
    <property type="match status" value="1"/>
</dbReference>
<evidence type="ECO:0000259" key="11">
    <source>
        <dbReference type="PROSITE" id="PS50142"/>
    </source>
</evidence>
<protein>
    <recommendedName>
        <fullName evidence="9">Ribonuclease 3</fullName>
        <ecNumber evidence="9">3.1.26.3</ecNumber>
    </recommendedName>
    <alternativeName>
        <fullName evidence="9">Ribonuclease III</fullName>
        <shortName evidence="9">RNase III</shortName>
    </alternativeName>
</protein>
<dbReference type="Gene3D" id="1.10.1520.10">
    <property type="entry name" value="Ribonuclease III domain"/>
    <property type="match status" value="1"/>
</dbReference>
<dbReference type="NCBIfam" id="TIGR02191">
    <property type="entry name" value="RNaseIII"/>
    <property type="match status" value="1"/>
</dbReference>
<comment type="caution">
    <text evidence="12">The sequence shown here is derived from an EMBL/GenBank/DDBJ whole genome shotgun (WGS) entry which is preliminary data.</text>
</comment>
<feature type="active site" evidence="9">
    <location>
        <position position="119"/>
    </location>
</feature>
<dbReference type="GO" id="GO:0006364">
    <property type="term" value="P:rRNA processing"/>
    <property type="evidence" value="ECO:0007669"/>
    <property type="project" value="UniProtKB-UniRule"/>
</dbReference>
<dbReference type="PROSITE" id="PS50137">
    <property type="entry name" value="DS_RBD"/>
    <property type="match status" value="1"/>
</dbReference>
<comment type="subunit">
    <text evidence="9">Homodimer.</text>
</comment>
<name>A0A0D6PDK9_9PROT</name>
<dbReference type="HAMAP" id="MF_00104">
    <property type="entry name" value="RNase_III"/>
    <property type="match status" value="1"/>
</dbReference>
<dbReference type="GO" id="GO:0008033">
    <property type="term" value="P:tRNA processing"/>
    <property type="evidence" value="ECO:0007669"/>
    <property type="project" value="UniProtKB-KW"/>
</dbReference>
<keyword evidence="7 9" id="KW-0378">Hydrolase</keyword>
<comment type="similarity">
    <text evidence="2">Belongs to the ribonuclease III family.</text>
</comment>
<evidence type="ECO:0000256" key="7">
    <source>
        <dbReference type="ARBA" id="ARBA00022801"/>
    </source>
</evidence>
<comment type="function">
    <text evidence="9">Digests double-stranded RNA. Involved in the processing of primary rRNA transcript to yield the immediate precursors to the large and small rRNAs (23S and 16S). Processes some mRNAs, and tRNAs when they are encoded in the rRNA operon. Processes pre-crRNA and tracrRNA of type II CRISPR loci if present in the organism.</text>
</comment>
<comment type="subcellular location">
    <subcellularLocation>
        <location evidence="9">Cytoplasm</location>
    </subcellularLocation>
</comment>
<dbReference type="FunFam" id="1.10.1520.10:FF:000001">
    <property type="entry name" value="Ribonuclease 3"/>
    <property type="match status" value="1"/>
</dbReference>
<dbReference type="PANTHER" id="PTHR11207:SF0">
    <property type="entry name" value="RIBONUCLEASE 3"/>
    <property type="match status" value="1"/>
</dbReference>
<dbReference type="GO" id="GO:0019843">
    <property type="term" value="F:rRNA binding"/>
    <property type="evidence" value="ECO:0007669"/>
    <property type="project" value="UniProtKB-KW"/>
</dbReference>
<dbReference type="InterPro" id="IPR011907">
    <property type="entry name" value="RNase_III"/>
</dbReference>
<gene>
    <name evidence="9" type="primary">rnc</name>
    <name evidence="12" type="ORF">Aam_020_047</name>
</gene>
<evidence type="ECO:0000256" key="6">
    <source>
        <dbReference type="ARBA" id="ARBA00022759"/>
    </source>
</evidence>
<dbReference type="GO" id="GO:0005737">
    <property type="term" value="C:cytoplasm"/>
    <property type="evidence" value="ECO:0007669"/>
    <property type="project" value="UniProtKB-SubCell"/>
</dbReference>
<feature type="active site" evidence="9">
    <location>
        <position position="47"/>
    </location>
</feature>
<dbReference type="GO" id="GO:0010468">
    <property type="term" value="P:regulation of gene expression"/>
    <property type="evidence" value="ECO:0007669"/>
    <property type="project" value="TreeGrafter"/>
</dbReference>
<dbReference type="GO" id="GO:0006397">
    <property type="term" value="P:mRNA processing"/>
    <property type="evidence" value="ECO:0007669"/>
    <property type="project" value="UniProtKB-UniRule"/>
</dbReference>
<dbReference type="InterPro" id="IPR014720">
    <property type="entry name" value="dsRBD_dom"/>
</dbReference>
<keyword evidence="13" id="KW-1185">Reference proteome</keyword>
<evidence type="ECO:0000259" key="10">
    <source>
        <dbReference type="PROSITE" id="PS50137"/>
    </source>
</evidence>
<dbReference type="SMART" id="SM00535">
    <property type="entry name" value="RIBOc"/>
    <property type="match status" value="1"/>
</dbReference>
<dbReference type="EC" id="3.1.26.3" evidence="9"/>
<keyword evidence="9" id="KW-0699">rRNA-binding</keyword>
<dbReference type="STRING" id="1120923.SAMN02746095_00280"/>
<comment type="cofactor">
    <cofactor evidence="9">
        <name>Mg(2+)</name>
        <dbReference type="ChEBI" id="CHEBI:18420"/>
    </cofactor>
</comment>
<dbReference type="Proteomes" id="UP000032668">
    <property type="component" value="Unassembled WGS sequence"/>
</dbReference>
<dbReference type="OrthoDB" id="9805026at2"/>
<comment type="catalytic activity">
    <reaction evidence="1 9">
        <text>Endonucleolytic cleavage to 5'-phosphomonoester.</text>
        <dbReference type="EC" id="3.1.26.3"/>
    </reaction>
</comment>
<keyword evidence="4 9" id="KW-0507">mRNA processing</keyword>
<dbReference type="InterPro" id="IPR000999">
    <property type="entry name" value="RNase_III_dom"/>
</dbReference>
<feature type="binding site" evidence="9">
    <location>
        <position position="43"/>
    </location>
    <ligand>
        <name>Mg(2+)</name>
        <dbReference type="ChEBI" id="CHEBI:18420"/>
    </ligand>
</feature>
<reference evidence="12 13" key="1">
    <citation type="submission" date="2012-11" db="EMBL/GenBank/DDBJ databases">
        <title>Whole genome sequence of Acidocella aminolytica 101 = DSM 11237.</title>
        <authorList>
            <person name="Azuma Y."/>
            <person name="Higashiura N."/>
            <person name="Hirakawa H."/>
            <person name="Matsushita K."/>
        </authorList>
    </citation>
    <scope>NUCLEOTIDE SEQUENCE [LARGE SCALE GENOMIC DNA]</scope>
    <source>
        <strain evidence="13">101 / DSM 11237</strain>
    </source>
</reference>
<keyword evidence="9" id="KW-0460">Magnesium</keyword>
<keyword evidence="6 9" id="KW-0255">Endonuclease</keyword>
<feature type="domain" description="RNase III" evidence="11">
    <location>
        <begin position="4"/>
        <end position="130"/>
    </location>
</feature>
<dbReference type="GO" id="GO:0004525">
    <property type="term" value="F:ribonuclease III activity"/>
    <property type="evidence" value="ECO:0007669"/>
    <property type="project" value="UniProtKB-UniRule"/>
</dbReference>
<proteinExistence type="inferred from homology"/>
<dbReference type="PROSITE" id="PS50142">
    <property type="entry name" value="RNASE_3_2"/>
    <property type="match status" value="1"/>
</dbReference>
<feature type="binding site" evidence="9">
    <location>
        <position position="119"/>
    </location>
    <ligand>
        <name>Mg(2+)</name>
        <dbReference type="ChEBI" id="CHEBI:18420"/>
    </ligand>
</feature>
<evidence type="ECO:0000313" key="13">
    <source>
        <dbReference type="Proteomes" id="UP000032668"/>
    </source>
</evidence>
<accession>A0A0D6PDK9</accession>
<sequence length="223" mass="23363">MSRIEEASAFLGHDFKSAALLAEALTHRSAAGAKGVGSNERLEFIGDRVLGLIVAEWLIERFPNEQEGKLGPRLAALVSKPALSAVAEAHNVGAMLSVAPGEAKRGVSSQPNVLADAVEAMIGALYLDGGLEAARAFVHRVLADVVDAQAAPPKDPKTALQEWALKRALPLPLYEILDRSGPSHAPQFIVRVSVGKSSAIATAGAKRAAEQEAARNLLGTLPE</sequence>
<dbReference type="Pfam" id="PF14622">
    <property type="entry name" value="Ribonucleas_3_3"/>
    <property type="match status" value="1"/>
</dbReference>
<dbReference type="InterPro" id="IPR036389">
    <property type="entry name" value="RNase_III_sf"/>
</dbReference>
<evidence type="ECO:0000256" key="2">
    <source>
        <dbReference type="ARBA" id="ARBA00010183"/>
    </source>
</evidence>
<evidence type="ECO:0000256" key="8">
    <source>
        <dbReference type="ARBA" id="ARBA00022884"/>
    </source>
</evidence>
<evidence type="ECO:0000256" key="4">
    <source>
        <dbReference type="ARBA" id="ARBA00022664"/>
    </source>
</evidence>
<dbReference type="GO" id="GO:0003725">
    <property type="term" value="F:double-stranded RNA binding"/>
    <property type="evidence" value="ECO:0007669"/>
    <property type="project" value="TreeGrafter"/>
</dbReference>
<feature type="binding site" evidence="9">
    <location>
        <position position="116"/>
    </location>
    <ligand>
        <name>Mg(2+)</name>
        <dbReference type="ChEBI" id="CHEBI:18420"/>
    </ligand>
</feature>
<keyword evidence="9" id="KW-0963">Cytoplasm</keyword>
<dbReference type="SMART" id="SM00358">
    <property type="entry name" value="DSRM"/>
    <property type="match status" value="1"/>
</dbReference>
<evidence type="ECO:0000313" key="12">
    <source>
        <dbReference type="EMBL" id="GAN79283.1"/>
    </source>
</evidence>
<dbReference type="Gene3D" id="3.30.160.20">
    <property type="match status" value="1"/>
</dbReference>
<dbReference type="GO" id="GO:0046872">
    <property type="term" value="F:metal ion binding"/>
    <property type="evidence" value="ECO:0007669"/>
    <property type="project" value="UniProtKB-KW"/>
</dbReference>
<evidence type="ECO:0000256" key="9">
    <source>
        <dbReference type="HAMAP-Rule" id="MF_00104"/>
    </source>
</evidence>
<dbReference type="RefSeq" id="WP_048877744.1">
    <property type="nucleotide sequence ID" value="NZ_BANC01000020.1"/>
</dbReference>
<keyword evidence="3 9" id="KW-0698">rRNA processing</keyword>
<dbReference type="SUPFAM" id="SSF54768">
    <property type="entry name" value="dsRNA-binding domain-like"/>
    <property type="match status" value="1"/>
</dbReference>
<dbReference type="SUPFAM" id="SSF69065">
    <property type="entry name" value="RNase III domain-like"/>
    <property type="match status" value="1"/>
</dbReference>
<evidence type="ECO:0000256" key="5">
    <source>
        <dbReference type="ARBA" id="ARBA00022722"/>
    </source>
</evidence>